<dbReference type="PANTHER" id="PTHR23502:SF132">
    <property type="entry name" value="POLYAMINE TRANSPORTER 2-RELATED"/>
    <property type="match status" value="1"/>
</dbReference>
<comment type="caution">
    <text evidence="8">Lacks conserved residue(s) required for the propagation of feature annotation.</text>
</comment>
<accession>A0ABU4S1P0</accession>
<keyword evidence="6 8" id="KW-1133">Transmembrane helix</keyword>
<keyword evidence="8" id="KW-0997">Cell inner membrane</keyword>
<dbReference type="RefSeq" id="WP_302722756.1">
    <property type="nucleotide sequence ID" value="NZ_JAULRU010000569.1"/>
</dbReference>
<dbReference type="Pfam" id="PF07690">
    <property type="entry name" value="MFS_1"/>
    <property type="match status" value="1"/>
</dbReference>
<protein>
    <recommendedName>
        <fullName evidence="8">Bcr/CflA family efflux transporter</fullName>
    </recommendedName>
</protein>
<evidence type="ECO:0000313" key="11">
    <source>
        <dbReference type="Proteomes" id="UP001273505"/>
    </source>
</evidence>
<dbReference type="InterPro" id="IPR020846">
    <property type="entry name" value="MFS_dom"/>
</dbReference>
<feature type="transmembrane region" description="Helical" evidence="8">
    <location>
        <begin position="289"/>
        <end position="308"/>
    </location>
</feature>
<dbReference type="InterPro" id="IPR005829">
    <property type="entry name" value="Sugar_transporter_CS"/>
</dbReference>
<evidence type="ECO:0000256" key="2">
    <source>
        <dbReference type="ARBA" id="ARBA00006236"/>
    </source>
</evidence>
<evidence type="ECO:0000256" key="5">
    <source>
        <dbReference type="ARBA" id="ARBA00022692"/>
    </source>
</evidence>
<feature type="transmembrane region" description="Helical" evidence="8">
    <location>
        <begin position="101"/>
        <end position="122"/>
    </location>
</feature>
<sequence length="403" mass="42676">MPTRSFSFSLVVALAAAMMLGPFSLDTYLPAFPAIALDLGVSSQAVAVSVSVYIFALALGQLIGGPLSDRFGRKPVLLAGLVLFTIASTLLAMLHTLPHFLAGRALQAIGAGWVLVSVPAMVRDRVSGQEAAKLFSLLGLILVVAPAIAPSIGSLLLKIGPWMGIFVFMAIYSALLIPVLLRALAEKEPVVELSEAEKNRSGSVSVPLKGFIRPYVAVFRTRPALIYLAWQVGAFSVMMVFITHGSFIYQEHFGQSTDAFALMFGANIVAMFCCNLINRALLAHCFGSLSILQLATGLQGFGLLLLLLATLMDWSVWVFLPAMMITVGAHGALSPNLQACYMEHFPHNGGSAAALLGAFQFGGAGVLSALSGLLPHTLPAVILAMLACGGLAQLCMWWSLVSR</sequence>
<evidence type="ECO:0000256" key="7">
    <source>
        <dbReference type="ARBA" id="ARBA00023136"/>
    </source>
</evidence>
<keyword evidence="11" id="KW-1185">Reference proteome</keyword>
<comment type="similarity">
    <text evidence="2 8">Belongs to the major facilitator superfamily. Bcr/CmlA family.</text>
</comment>
<dbReference type="InterPro" id="IPR036259">
    <property type="entry name" value="MFS_trans_sf"/>
</dbReference>
<evidence type="ECO:0000259" key="9">
    <source>
        <dbReference type="PROSITE" id="PS50850"/>
    </source>
</evidence>
<keyword evidence="4" id="KW-1003">Cell membrane</keyword>
<evidence type="ECO:0000256" key="8">
    <source>
        <dbReference type="RuleBase" id="RU365088"/>
    </source>
</evidence>
<comment type="caution">
    <text evidence="10">The sequence shown here is derived from an EMBL/GenBank/DDBJ whole genome shotgun (WGS) entry which is preliminary data.</text>
</comment>
<feature type="domain" description="Major facilitator superfamily (MFS) profile" evidence="9">
    <location>
        <begin position="10"/>
        <end position="403"/>
    </location>
</feature>
<dbReference type="Gene3D" id="1.20.1720.10">
    <property type="entry name" value="Multidrug resistance protein D"/>
    <property type="match status" value="1"/>
</dbReference>
<dbReference type="InterPro" id="IPR004812">
    <property type="entry name" value="Efflux_drug-R_Bcr/CmlA"/>
</dbReference>
<dbReference type="PROSITE" id="PS00216">
    <property type="entry name" value="SUGAR_TRANSPORT_1"/>
    <property type="match status" value="1"/>
</dbReference>
<feature type="transmembrane region" description="Helical" evidence="8">
    <location>
        <begin position="380"/>
        <end position="401"/>
    </location>
</feature>
<feature type="transmembrane region" description="Helical" evidence="8">
    <location>
        <begin position="46"/>
        <end position="64"/>
    </location>
</feature>
<dbReference type="PROSITE" id="PS50850">
    <property type="entry name" value="MFS"/>
    <property type="match status" value="1"/>
</dbReference>
<name>A0ABU4S1P0_9GAMM</name>
<dbReference type="SUPFAM" id="SSF103473">
    <property type="entry name" value="MFS general substrate transporter"/>
    <property type="match status" value="1"/>
</dbReference>
<feature type="transmembrane region" description="Helical" evidence="8">
    <location>
        <begin position="134"/>
        <end position="156"/>
    </location>
</feature>
<reference evidence="10 11" key="1">
    <citation type="submission" date="2023-11" db="EMBL/GenBank/DDBJ databases">
        <title>Gilvimarinus fulvus sp. nov., isolated from the surface of Kelp.</title>
        <authorList>
            <person name="Sun Y.Y."/>
            <person name="Gong Y."/>
            <person name="Du Z.J."/>
        </authorList>
    </citation>
    <scope>NUCLEOTIDE SEQUENCE [LARGE SCALE GENOMIC DNA]</scope>
    <source>
        <strain evidence="10 11">SDUM040013</strain>
    </source>
</reference>
<evidence type="ECO:0000256" key="1">
    <source>
        <dbReference type="ARBA" id="ARBA00004651"/>
    </source>
</evidence>
<dbReference type="NCBIfam" id="TIGR00710">
    <property type="entry name" value="efflux_Bcr_CflA"/>
    <property type="match status" value="1"/>
</dbReference>
<comment type="subcellular location">
    <subcellularLocation>
        <location evidence="8">Cell inner membrane</location>
        <topology evidence="8">Multi-pass membrane protein</topology>
    </subcellularLocation>
    <subcellularLocation>
        <location evidence="1">Cell membrane</location>
        <topology evidence="1">Multi-pass membrane protein</topology>
    </subcellularLocation>
</comment>
<proteinExistence type="inferred from homology"/>
<dbReference type="Proteomes" id="UP001273505">
    <property type="component" value="Unassembled WGS sequence"/>
</dbReference>
<evidence type="ECO:0000256" key="3">
    <source>
        <dbReference type="ARBA" id="ARBA00022448"/>
    </source>
</evidence>
<dbReference type="PANTHER" id="PTHR23502">
    <property type="entry name" value="MAJOR FACILITATOR SUPERFAMILY"/>
    <property type="match status" value="1"/>
</dbReference>
<feature type="transmembrane region" description="Helical" evidence="8">
    <location>
        <begin position="314"/>
        <end position="333"/>
    </location>
</feature>
<keyword evidence="5 8" id="KW-0812">Transmembrane</keyword>
<evidence type="ECO:0000256" key="6">
    <source>
        <dbReference type="ARBA" id="ARBA00022989"/>
    </source>
</evidence>
<feature type="transmembrane region" description="Helical" evidence="8">
    <location>
        <begin position="76"/>
        <end position="95"/>
    </location>
</feature>
<dbReference type="InterPro" id="IPR011701">
    <property type="entry name" value="MFS"/>
</dbReference>
<evidence type="ECO:0000313" key="10">
    <source>
        <dbReference type="EMBL" id="MDX6849144.1"/>
    </source>
</evidence>
<feature type="transmembrane region" description="Helical" evidence="8">
    <location>
        <begin position="259"/>
        <end position="277"/>
    </location>
</feature>
<feature type="transmembrane region" description="Helical" evidence="8">
    <location>
        <begin position="353"/>
        <end position="374"/>
    </location>
</feature>
<gene>
    <name evidence="10" type="ORF">SCD92_07220</name>
</gene>
<dbReference type="EMBL" id="JAXAFO010000009">
    <property type="protein sequence ID" value="MDX6849144.1"/>
    <property type="molecule type" value="Genomic_DNA"/>
</dbReference>
<organism evidence="10 11">
    <name type="scientific">Gilvimarinus gilvus</name>
    <dbReference type="NCBI Taxonomy" id="3058038"/>
    <lineage>
        <taxon>Bacteria</taxon>
        <taxon>Pseudomonadati</taxon>
        <taxon>Pseudomonadota</taxon>
        <taxon>Gammaproteobacteria</taxon>
        <taxon>Cellvibrionales</taxon>
        <taxon>Cellvibrionaceae</taxon>
        <taxon>Gilvimarinus</taxon>
    </lineage>
</organism>
<feature type="transmembrane region" description="Helical" evidence="8">
    <location>
        <begin position="162"/>
        <end position="181"/>
    </location>
</feature>
<feature type="transmembrane region" description="Helical" evidence="8">
    <location>
        <begin position="224"/>
        <end position="247"/>
    </location>
</feature>
<evidence type="ECO:0000256" key="4">
    <source>
        <dbReference type="ARBA" id="ARBA00022475"/>
    </source>
</evidence>
<dbReference type="CDD" id="cd17320">
    <property type="entry name" value="MFS_MdfA_MDR_like"/>
    <property type="match status" value="1"/>
</dbReference>
<keyword evidence="7 8" id="KW-0472">Membrane</keyword>
<keyword evidence="3 8" id="KW-0813">Transport</keyword>